<reference evidence="1 2" key="1">
    <citation type="journal article" date="2012" name="J. Bacteriol.">
        <title>Draft Genome Sequence of the Extremely Halophilic Archaeon Halogranum salarium B-1T.</title>
        <authorList>
            <person name="Kim K.K."/>
            <person name="Lee K.C."/>
            <person name="Lee J.S."/>
        </authorList>
    </citation>
    <scope>NUCLEOTIDE SEQUENCE [LARGE SCALE GENOMIC DNA]</scope>
    <source>
        <strain evidence="1 2">B-1</strain>
    </source>
</reference>
<dbReference type="eggNOG" id="arCOG02454">
    <property type="taxonomic scope" value="Archaea"/>
</dbReference>
<dbReference type="EMBL" id="ALJD01000009">
    <property type="protein sequence ID" value="EJN58143.1"/>
    <property type="molecule type" value="Genomic_DNA"/>
</dbReference>
<comment type="caution">
    <text evidence="1">The sequence shown here is derived from an EMBL/GenBank/DDBJ whole genome shotgun (WGS) entry which is preliminary data.</text>
</comment>
<protein>
    <submittedName>
        <fullName evidence="1">Uncharacterized protein</fullName>
    </submittedName>
</protein>
<dbReference type="Pfam" id="PF24336">
    <property type="entry name" value="DUF7504"/>
    <property type="match status" value="1"/>
</dbReference>
<dbReference type="RefSeq" id="WP_009732949.1">
    <property type="nucleotide sequence ID" value="NZ_ALJD01000009.1"/>
</dbReference>
<accession>J2ZYP6</accession>
<sequence length="90" mass="10117">MTIARALRSLADSTRKVAIGFDILSEVIRKFELKVVFRFLSILTRQIAKTDAVAHFHLNPQRHSPVELSLVHSQFDLTITTADDLLLSDG</sequence>
<name>J2ZYP6_9EURY</name>
<dbReference type="InterPro" id="IPR055927">
    <property type="entry name" value="DUF7504"/>
</dbReference>
<dbReference type="Proteomes" id="UP000007813">
    <property type="component" value="Unassembled WGS sequence"/>
</dbReference>
<dbReference type="OrthoDB" id="109251at2157"/>
<evidence type="ECO:0000313" key="2">
    <source>
        <dbReference type="Proteomes" id="UP000007813"/>
    </source>
</evidence>
<gene>
    <name evidence="1" type="ORF">HSB1_35600</name>
</gene>
<dbReference type="AlphaFoldDB" id="J2ZYP6"/>
<organism evidence="1 2">
    <name type="scientific">Halogranum salarium B-1</name>
    <dbReference type="NCBI Taxonomy" id="1210908"/>
    <lineage>
        <taxon>Archaea</taxon>
        <taxon>Methanobacteriati</taxon>
        <taxon>Methanobacteriota</taxon>
        <taxon>Stenosarchaea group</taxon>
        <taxon>Halobacteria</taxon>
        <taxon>Halobacteriales</taxon>
        <taxon>Haloferacaceae</taxon>
    </lineage>
</organism>
<proteinExistence type="predicted"/>
<evidence type="ECO:0000313" key="1">
    <source>
        <dbReference type="EMBL" id="EJN58143.1"/>
    </source>
</evidence>